<evidence type="ECO:0000313" key="2">
    <source>
        <dbReference type="EMBL" id="TKA70757.1"/>
    </source>
</evidence>
<dbReference type="PANTHER" id="PTHR21248">
    <property type="entry name" value="CARDIOLIPIN SYNTHASE"/>
    <property type="match status" value="1"/>
</dbReference>
<accession>A0A4U0X4Y2</accession>
<evidence type="ECO:0000259" key="1">
    <source>
        <dbReference type="PROSITE" id="PS50035"/>
    </source>
</evidence>
<proteinExistence type="predicted"/>
<name>A0A4U0X4Y2_9PEZI</name>
<reference evidence="2 3" key="1">
    <citation type="submission" date="2017-03" db="EMBL/GenBank/DDBJ databases">
        <title>Genomes of endolithic fungi from Antarctica.</title>
        <authorList>
            <person name="Coleine C."/>
            <person name="Masonjones S."/>
            <person name="Stajich J.E."/>
        </authorList>
    </citation>
    <scope>NUCLEOTIDE SEQUENCE [LARGE SCALE GENOMIC DNA]</scope>
    <source>
        <strain evidence="2 3">CCFEE 5184</strain>
    </source>
</reference>
<dbReference type="CDD" id="cd00138">
    <property type="entry name" value="PLDc_SF"/>
    <property type="match status" value="1"/>
</dbReference>
<dbReference type="GO" id="GO:0032049">
    <property type="term" value="P:cardiolipin biosynthetic process"/>
    <property type="evidence" value="ECO:0007669"/>
    <property type="project" value="UniProtKB-ARBA"/>
</dbReference>
<protein>
    <recommendedName>
        <fullName evidence="1">PLD phosphodiesterase domain-containing protein</fullName>
    </recommendedName>
</protein>
<dbReference type="STRING" id="329884.A0A4U0X4Y2"/>
<keyword evidence="3" id="KW-1185">Reference proteome</keyword>
<dbReference type="SUPFAM" id="SSF56024">
    <property type="entry name" value="Phospholipase D/nuclease"/>
    <property type="match status" value="2"/>
</dbReference>
<comment type="caution">
    <text evidence="2">The sequence shown here is derived from an EMBL/GenBank/DDBJ whole genome shotgun (WGS) entry which is preliminary data.</text>
</comment>
<sequence length="630" mass="70484">MADSSGGAQQRILQWCQSQDSISAHYTQDPTKTPGDIADQLYNSHHLKSPSTKPPASRKTATLEDLQWARQCGSFGNTQPSEMFLRAYYDLLQCLEGDAIANCCSPPLCGSTGFVPLTIIAPLNDQLRHMSNLIVRAKREVLLATNFWKHSGASDLVHDAMIELSKRAGARGERIIFKLMYDRGDVKQFVTPHQAVDEKTWTSDVVGLPSKAKIPNLDLQVLNFHKPPLGTFHSKFMVVDREIATISSNNIMDNDNVEMMTHIEGPIVDSVWETFLVSWHNKLDPAVPCRDTTAFSKPPPTYQEASFRQLFEPDGSFRLPEKPIDADLPEHMPGDPHYDDSIVGEIDRMRSVLRPRQGESNADVVCRHLNKPTKLDLKPSAPAQDPGLHFFPFIPCPPTEAMPIAMASRKPYSDLNNHSEFVPQNECWLSLIRNAKRDVFIQTPDLNAKTLLPALVEAVKRGVEVTYYVCEGYNDLGELLPGQGGTNEMAARTLYEQLPSAEEKQLLKVYFYVAGDQDHPIHNSFKKRSCHIKLLIADGQVAVQGSGNQDTQSWYHSQEVNIMVDSPAVCKAWREGIERNQNTRLFGRAREDGCWYDREGKLAEGSMGTNPSRLDRVKGAFGMIQKARGA</sequence>
<dbReference type="Gene3D" id="3.30.870.10">
    <property type="entry name" value="Endonuclease Chain A"/>
    <property type="match status" value="2"/>
</dbReference>
<dbReference type="Pfam" id="PF13091">
    <property type="entry name" value="PLDc_2"/>
    <property type="match status" value="1"/>
</dbReference>
<gene>
    <name evidence="2" type="ORF">B0A55_08839</name>
</gene>
<dbReference type="PROSITE" id="PS50035">
    <property type="entry name" value="PLD"/>
    <property type="match status" value="1"/>
</dbReference>
<dbReference type="OrthoDB" id="9997422at2759"/>
<dbReference type="InterPro" id="IPR025202">
    <property type="entry name" value="PLD-like_dom"/>
</dbReference>
<dbReference type="AlphaFoldDB" id="A0A4U0X4Y2"/>
<dbReference type="GO" id="GO:0030572">
    <property type="term" value="F:phosphatidyltransferase activity"/>
    <property type="evidence" value="ECO:0007669"/>
    <property type="project" value="UniProtKB-ARBA"/>
</dbReference>
<dbReference type="PANTHER" id="PTHR21248:SF22">
    <property type="entry name" value="PHOSPHOLIPASE D"/>
    <property type="match status" value="1"/>
</dbReference>
<feature type="domain" description="PLD phosphodiesterase" evidence="1">
    <location>
        <begin position="228"/>
        <end position="255"/>
    </location>
</feature>
<dbReference type="EMBL" id="NAJQ01000384">
    <property type="protein sequence ID" value="TKA70757.1"/>
    <property type="molecule type" value="Genomic_DNA"/>
</dbReference>
<dbReference type="Proteomes" id="UP000309340">
    <property type="component" value="Unassembled WGS sequence"/>
</dbReference>
<organism evidence="2 3">
    <name type="scientific">Friedmanniomyces simplex</name>
    <dbReference type="NCBI Taxonomy" id="329884"/>
    <lineage>
        <taxon>Eukaryota</taxon>
        <taxon>Fungi</taxon>
        <taxon>Dikarya</taxon>
        <taxon>Ascomycota</taxon>
        <taxon>Pezizomycotina</taxon>
        <taxon>Dothideomycetes</taxon>
        <taxon>Dothideomycetidae</taxon>
        <taxon>Mycosphaerellales</taxon>
        <taxon>Teratosphaeriaceae</taxon>
        <taxon>Friedmanniomyces</taxon>
    </lineage>
</organism>
<evidence type="ECO:0000313" key="3">
    <source>
        <dbReference type="Proteomes" id="UP000309340"/>
    </source>
</evidence>
<dbReference type="InterPro" id="IPR001736">
    <property type="entry name" value="PLipase_D/transphosphatidylase"/>
</dbReference>